<dbReference type="NCBIfam" id="TIGR02481">
    <property type="entry name" value="hemeryth_dom"/>
    <property type="match status" value="1"/>
</dbReference>
<dbReference type="InterPro" id="IPR012312">
    <property type="entry name" value="Hemerythrin-like"/>
</dbReference>
<dbReference type="NCBIfam" id="NF033749">
    <property type="entry name" value="bact_hemeryth"/>
    <property type="match status" value="1"/>
</dbReference>
<dbReference type="GO" id="GO:0046872">
    <property type="term" value="F:metal ion binding"/>
    <property type="evidence" value="ECO:0007669"/>
    <property type="project" value="InterPro"/>
</dbReference>
<feature type="domain" description="Response regulatory" evidence="2">
    <location>
        <begin position="150"/>
        <end position="257"/>
    </location>
</feature>
<dbReference type="InterPro" id="IPR001789">
    <property type="entry name" value="Sig_transdc_resp-reg_receiver"/>
</dbReference>
<dbReference type="EMBL" id="AP024086">
    <property type="protein sequence ID" value="BCL62558.1"/>
    <property type="molecule type" value="Genomic_DNA"/>
</dbReference>
<feature type="modified residue" description="4-aspartylphosphate" evidence="1">
    <location>
        <position position="200"/>
    </location>
</feature>
<dbReference type="AlphaFoldDB" id="A0A8D5FNV0"/>
<dbReference type="CDD" id="cd12107">
    <property type="entry name" value="Hemerythrin"/>
    <property type="match status" value="1"/>
</dbReference>
<dbReference type="RefSeq" id="WP_228854906.1">
    <property type="nucleotide sequence ID" value="NZ_AP024086.1"/>
</dbReference>
<dbReference type="GO" id="GO:0000160">
    <property type="term" value="P:phosphorelay signal transduction system"/>
    <property type="evidence" value="ECO:0007669"/>
    <property type="project" value="InterPro"/>
</dbReference>
<dbReference type="Proteomes" id="UP000826725">
    <property type="component" value="Chromosome"/>
</dbReference>
<proteinExistence type="predicted"/>
<evidence type="ECO:0000313" key="4">
    <source>
        <dbReference type="Proteomes" id="UP000826725"/>
    </source>
</evidence>
<keyword evidence="4" id="KW-1185">Reference proteome</keyword>
<dbReference type="PANTHER" id="PTHR43228:SF1">
    <property type="entry name" value="TWO-COMPONENT RESPONSE REGULATOR ARR22"/>
    <property type="match status" value="1"/>
</dbReference>
<evidence type="ECO:0000259" key="2">
    <source>
        <dbReference type="PROSITE" id="PS50110"/>
    </source>
</evidence>
<sequence length="257" mass="30305">MGNLQWSNLYSVGIKLIDQQHKRLFAIMNVLVEARENGLRKEKIEKILADILDYTQYHFSSEEKFFKIHPDYEKHCKVHKGFVQKAVEISESYSRSRGDISEEILDFLVNWLKSHVLHTDVIFFRELGYFRYENEEESVKETGELGSKIKVLIVDDTADQRMLLRMILERENYDVLEAENGIDALQICDRHSDIRFMVTDLQMPGMDGFELIRKIREEQIHYMYIIVVTVIDEKASVIKALSKGQMIFSQNRFSRKN</sequence>
<name>A0A8D5FNV0_9BACT</name>
<evidence type="ECO:0000313" key="3">
    <source>
        <dbReference type="EMBL" id="BCL62558.1"/>
    </source>
</evidence>
<gene>
    <name evidence="3" type="ORF">DGMP_32510</name>
</gene>
<dbReference type="KEGG" id="dbk:DGMP_32510"/>
<accession>A0A8D5FNV0</accession>
<dbReference type="SMART" id="SM00448">
    <property type="entry name" value="REC"/>
    <property type="match status" value="1"/>
</dbReference>
<reference evidence="3" key="1">
    <citation type="submission" date="2020-09" db="EMBL/GenBank/DDBJ databases">
        <title>Desulfogranum mesoprofundum gen. nov., sp. nov., a novel mesophilic, sulfate-reducing chemolithoautotroph isolated from a deep-sea hydrothermal vent chimney in the Suiyo Seamount.</title>
        <authorList>
            <person name="Hashimoto Y."/>
            <person name="Nakagawa S."/>
        </authorList>
    </citation>
    <scope>NUCLEOTIDE SEQUENCE</scope>
    <source>
        <strain evidence="3">KT2</strain>
    </source>
</reference>
<keyword evidence="1" id="KW-0597">Phosphoprotein</keyword>
<protein>
    <recommendedName>
        <fullName evidence="2">Response regulatory domain-containing protein</fullName>
    </recommendedName>
</protein>
<dbReference type="Pfam" id="PF00072">
    <property type="entry name" value="Response_reg"/>
    <property type="match status" value="1"/>
</dbReference>
<evidence type="ECO:0000256" key="1">
    <source>
        <dbReference type="PROSITE-ProRule" id="PRU00169"/>
    </source>
</evidence>
<dbReference type="InterPro" id="IPR012827">
    <property type="entry name" value="Hemerythrin_metal-bd"/>
</dbReference>
<dbReference type="Pfam" id="PF01814">
    <property type="entry name" value="Hemerythrin"/>
    <property type="match status" value="1"/>
</dbReference>
<dbReference type="PROSITE" id="PS50110">
    <property type="entry name" value="RESPONSE_REGULATORY"/>
    <property type="match status" value="1"/>
</dbReference>
<dbReference type="PANTHER" id="PTHR43228">
    <property type="entry name" value="TWO-COMPONENT RESPONSE REGULATOR"/>
    <property type="match status" value="1"/>
</dbReference>
<organism evidence="3 4">
    <name type="scientific">Desulfomarina profundi</name>
    <dbReference type="NCBI Taxonomy" id="2772557"/>
    <lineage>
        <taxon>Bacteria</taxon>
        <taxon>Pseudomonadati</taxon>
        <taxon>Thermodesulfobacteriota</taxon>
        <taxon>Desulfobulbia</taxon>
        <taxon>Desulfobulbales</taxon>
        <taxon>Desulfobulbaceae</taxon>
        <taxon>Desulfomarina</taxon>
    </lineage>
</organism>
<dbReference type="InterPro" id="IPR052048">
    <property type="entry name" value="ST_Response_Regulator"/>
</dbReference>